<comment type="caution">
    <text evidence="11">The sequence shown here is derived from an EMBL/GenBank/DDBJ whole genome shotgun (WGS) entry which is preliminary data.</text>
</comment>
<dbReference type="GO" id="GO:0016020">
    <property type="term" value="C:membrane"/>
    <property type="evidence" value="ECO:0007669"/>
    <property type="project" value="InterPro"/>
</dbReference>
<accession>A0A3N0GJM7</accession>
<dbReference type="Proteomes" id="UP000279994">
    <property type="component" value="Unassembled WGS sequence"/>
</dbReference>
<dbReference type="SMART" id="SM00387">
    <property type="entry name" value="HATPase_c"/>
    <property type="match status" value="1"/>
</dbReference>
<feature type="transmembrane region" description="Helical" evidence="9">
    <location>
        <begin position="115"/>
        <end position="138"/>
    </location>
</feature>
<feature type="transmembrane region" description="Helical" evidence="9">
    <location>
        <begin position="150"/>
        <end position="169"/>
    </location>
</feature>
<feature type="transmembrane region" description="Helical" evidence="9">
    <location>
        <begin position="233"/>
        <end position="252"/>
    </location>
</feature>
<evidence type="ECO:0000256" key="4">
    <source>
        <dbReference type="ARBA" id="ARBA00022679"/>
    </source>
</evidence>
<evidence type="ECO:0000256" key="1">
    <source>
        <dbReference type="ARBA" id="ARBA00000085"/>
    </source>
</evidence>
<keyword evidence="3" id="KW-0597">Phosphoprotein</keyword>
<evidence type="ECO:0000256" key="3">
    <source>
        <dbReference type="ARBA" id="ARBA00022553"/>
    </source>
</evidence>
<dbReference type="GO" id="GO:0046983">
    <property type="term" value="F:protein dimerization activity"/>
    <property type="evidence" value="ECO:0007669"/>
    <property type="project" value="InterPro"/>
</dbReference>
<keyword evidence="9" id="KW-0472">Membrane</keyword>
<evidence type="ECO:0000256" key="8">
    <source>
        <dbReference type="ARBA" id="ARBA00023012"/>
    </source>
</evidence>
<evidence type="ECO:0000256" key="5">
    <source>
        <dbReference type="ARBA" id="ARBA00022741"/>
    </source>
</evidence>
<dbReference type="PROSITE" id="PS50109">
    <property type="entry name" value="HIS_KIN"/>
    <property type="match status" value="1"/>
</dbReference>
<dbReference type="SUPFAM" id="SSF55874">
    <property type="entry name" value="ATPase domain of HSP90 chaperone/DNA topoisomerase II/histidine kinase"/>
    <property type="match status" value="1"/>
</dbReference>
<dbReference type="Pfam" id="PF07730">
    <property type="entry name" value="HisKA_3"/>
    <property type="match status" value="1"/>
</dbReference>
<dbReference type="EMBL" id="RJSF01000044">
    <property type="protein sequence ID" value="RNM12621.1"/>
    <property type="molecule type" value="Genomic_DNA"/>
</dbReference>
<evidence type="ECO:0000313" key="12">
    <source>
        <dbReference type="Proteomes" id="UP000279994"/>
    </source>
</evidence>
<feature type="transmembrane region" description="Helical" evidence="9">
    <location>
        <begin position="48"/>
        <end position="70"/>
    </location>
</feature>
<evidence type="ECO:0000256" key="9">
    <source>
        <dbReference type="SAM" id="Phobius"/>
    </source>
</evidence>
<dbReference type="PANTHER" id="PTHR24421">
    <property type="entry name" value="NITRATE/NITRITE SENSOR PROTEIN NARX-RELATED"/>
    <property type="match status" value="1"/>
</dbReference>
<evidence type="ECO:0000256" key="7">
    <source>
        <dbReference type="ARBA" id="ARBA00022840"/>
    </source>
</evidence>
<dbReference type="InterPro" id="IPR003594">
    <property type="entry name" value="HATPase_dom"/>
</dbReference>
<keyword evidence="9" id="KW-0812">Transmembrane</keyword>
<dbReference type="PANTHER" id="PTHR24421:SF10">
    <property type="entry name" value="NITRATE_NITRITE SENSOR PROTEIN NARQ"/>
    <property type="match status" value="1"/>
</dbReference>
<keyword evidence="6 11" id="KW-0418">Kinase</keyword>
<keyword evidence="5" id="KW-0547">Nucleotide-binding</keyword>
<dbReference type="AlphaFoldDB" id="A0A3N0GJM7"/>
<dbReference type="CDD" id="cd16917">
    <property type="entry name" value="HATPase_UhpB-NarQ-NarX-like"/>
    <property type="match status" value="1"/>
</dbReference>
<organism evidence="11 12">
    <name type="scientific">Nocardioides pocheonensis</name>
    <dbReference type="NCBI Taxonomy" id="661485"/>
    <lineage>
        <taxon>Bacteria</taxon>
        <taxon>Bacillati</taxon>
        <taxon>Actinomycetota</taxon>
        <taxon>Actinomycetes</taxon>
        <taxon>Propionibacteriales</taxon>
        <taxon>Nocardioidaceae</taxon>
        <taxon>Nocardioides</taxon>
    </lineage>
</organism>
<dbReference type="GO" id="GO:0005524">
    <property type="term" value="F:ATP binding"/>
    <property type="evidence" value="ECO:0007669"/>
    <property type="project" value="UniProtKB-KW"/>
</dbReference>
<dbReference type="GO" id="GO:0000155">
    <property type="term" value="F:phosphorelay sensor kinase activity"/>
    <property type="evidence" value="ECO:0007669"/>
    <property type="project" value="InterPro"/>
</dbReference>
<reference evidence="11 12" key="1">
    <citation type="submission" date="2018-11" db="EMBL/GenBank/DDBJ databases">
        <authorList>
            <person name="Li F."/>
        </authorList>
    </citation>
    <scope>NUCLEOTIDE SEQUENCE [LARGE SCALE GENOMIC DNA]</scope>
    <source>
        <strain evidence="11 12">Gsoil 818</strain>
    </source>
</reference>
<keyword evidence="9" id="KW-1133">Transmembrane helix</keyword>
<feature type="domain" description="Histidine kinase" evidence="10">
    <location>
        <begin position="489"/>
        <end position="677"/>
    </location>
</feature>
<keyword evidence="4" id="KW-0808">Transferase</keyword>
<evidence type="ECO:0000313" key="11">
    <source>
        <dbReference type="EMBL" id="RNM12621.1"/>
    </source>
</evidence>
<dbReference type="InterPro" id="IPR011712">
    <property type="entry name" value="Sig_transdc_His_kin_sub3_dim/P"/>
</dbReference>
<comment type="catalytic activity">
    <reaction evidence="1">
        <text>ATP + protein L-histidine = ADP + protein N-phospho-L-histidine.</text>
        <dbReference type="EC" id="2.7.13.3"/>
    </reaction>
</comment>
<feature type="transmembrane region" description="Helical" evidence="9">
    <location>
        <begin position="293"/>
        <end position="318"/>
    </location>
</feature>
<evidence type="ECO:0000256" key="2">
    <source>
        <dbReference type="ARBA" id="ARBA00012438"/>
    </source>
</evidence>
<dbReference type="InterPro" id="IPR050482">
    <property type="entry name" value="Sensor_HK_TwoCompSys"/>
</dbReference>
<sequence length="680" mass="71251">MATLAQVRSTGEDTSGHGPSLALAVVLTAEVAVVLGLPAAASGYADGWFWWIHAPVAALAFGTPAVLLLRQDRGSRIGWLLGVVALALVTADCFGAWAWLSTVGRPGSVPGGTGALWVASVLWLPAYFSLPTVVLLLAPDGRLPSPRWRPLLWFSLAAIAIATILNATAPYTTEPGEDTIIPGQLATSRNPFESVTVQQWFGWAPALLGVAVLLAVAGLVTRRRRAVGLERRQLDVVLCGAAATLALMIAGFAVPRPWFLLVVAVALTPYPVALGVAAARHQLWDLDVVVRRSVVYGVLAGAVVAAYVVAIVVLGGVLGRTTGAPLLATAVVAVGAAPLHARMQRAVDRRLFGDRSDPAAVLRRLAARPAVAAGPDAVLADLATEVGAGLRIPHARIVTATGHQGARGGGGGPETRIPLRHGGSVVGELVAASREPDRPLARRDEATLRELAGYVAVVVHNLELSADLHRAHERTVLAREEERRRLRRDLHDGLGPALAAIALQLETVRDLADGPETPAGALAETLRAQVRDVVSQVRRLVDDLRPAMLDDLGLAAALREQANRLSSPRMPIEVAVGPLPDLPAALDVAILRIVGEAMTNAARHSEARHCTVSVRAAEGLVELVVHDDGRGMRTATRDDGLGLSSMRARALELGGSCTVESAVGVGTTVRAFLPVSGERS</sequence>
<dbReference type="RefSeq" id="WP_123224384.1">
    <property type="nucleotide sequence ID" value="NZ_RJSF01000044.1"/>
</dbReference>
<dbReference type="Gene3D" id="3.30.450.40">
    <property type="match status" value="1"/>
</dbReference>
<name>A0A3N0GJM7_9ACTN</name>
<dbReference type="InterPro" id="IPR036890">
    <property type="entry name" value="HATPase_C_sf"/>
</dbReference>
<dbReference type="Pfam" id="PF02518">
    <property type="entry name" value="HATPase_c"/>
    <property type="match status" value="1"/>
</dbReference>
<dbReference type="Gene3D" id="3.30.565.10">
    <property type="entry name" value="Histidine kinase-like ATPase, C-terminal domain"/>
    <property type="match status" value="1"/>
</dbReference>
<proteinExistence type="predicted"/>
<dbReference type="InterPro" id="IPR005467">
    <property type="entry name" value="His_kinase_dom"/>
</dbReference>
<dbReference type="Gene3D" id="1.20.5.1930">
    <property type="match status" value="1"/>
</dbReference>
<gene>
    <name evidence="11" type="ORF">EFL26_18585</name>
</gene>
<keyword evidence="12" id="KW-1185">Reference proteome</keyword>
<evidence type="ECO:0000259" key="10">
    <source>
        <dbReference type="PROSITE" id="PS50109"/>
    </source>
</evidence>
<evidence type="ECO:0000256" key="6">
    <source>
        <dbReference type="ARBA" id="ARBA00022777"/>
    </source>
</evidence>
<dbReference type="InterPro" id="IPR029016">
    <property type="entry name" value="GAF-like_dom_sf"/>
</dbReference>
<protein>
    <recommendedName>
        <fullName evidence="2">histidine kinase</fullName>
        <ecNumber evidence="2">2.7.13.3</ecNumber>
    </recommendedName>
</protein>
<feature type="transmembrane region" description="Helical" evidence="9">
    <location>
        <begin position="200"/>
        <end position="221"/>
    </location>
</feature>
<feature type="transmembrane region" description="Helical" evidence="9">
    <location>
        <begin position="77"/>
        <end position="100"/>
    </location>
</feature>
<dbReference type="EC" id="2.7.13.3" evidence="2"/>
<feature type="transmembrane region" description="Helical" evidence="9">
    <location>
        <begin position="21"/>
        <end position="42"/>
    </location>
</feature>
<feature type="transmembrane region" description="Helical" evidence="9">
    <location>
        <begin position="258"/>
        <end position="281"/>
    </location>
</feature>
<keyword evidence="7" id="KW-0067">ATP-binding</keyword>
<dbReference type="SUPFAM" id="SSF55781">
    <property type="entry name" value="GAF domain-like"/>
    <property type="match status" value="1"/>
</dbReference>
<keyword evidence="8" id="KW-0902">Two-component regulatory system</keyword>
<dbReference type="OrthoDB" id="144293at2"/>